<dbReference type="Pfam" id="PF17906">
    <property type="entry name" value="HTH_48"/>
    <property type="match status" value="1"/>
</dbReference>
<reference evidence="4" key="1">
    <citation type="submission" date="2020-12" db="UniProtKB">
        <authorList>
            <consortium name="WormBaseParasite"/>
        </authorList>
    </citation>
    <scope>IDENTIFICATION</scope>
    <source>
        <strain evidence="4">MHco3</strain>
    </source>
</reference>
<name>A0A7I5EE35_HAECO</name>
<evidence type="ECO:0000256" key="1">
    <source>
        <dbReference type="SAM" id="MobiDB-lite"/>
    </source>
</evidence>
<organism evidence="3 4">
    <name type="scientific">Haemonchus contortus</name>
    <name type="common">Barber pole worm</name>
    <dbReference type="NCBI Taxonomy" id="6289"/>
    <lineage>
        <taxon>Eukaryota</taxon>
        <taxon>Metazoa</taxon>
        <taxon>Ecdysozoa</taxon>
        <taxon>Nematoda</taxon>
        <taxon>Chromadorea</taxon>
        <taxon>Rhabditida</taxon>
        <taxon>Rhabditina</taxon>
        <taxon>Rhabditomorpha</taxon>
        <taxon>Strongyloidea</taxon>
        <taxon>Trichostrongylidae</taxon>
        <taxon>Haemonchus</taxon>
    </lineage>
</organism>
<dbReference type="WBParaSite" id="HCON_00169270-00001">
    <property type="protein sequence ID" value="HCON_00169270-00001"/>
    <property type="gene ID" value="HCON_00169270"/>
</dbReference>
<evidence type="ECO:0000313" key="3">
    <source>
        <dbReference type="Proteomes" id="UP000025227"/>
    </source>
</evidence>
<feature type="domain" description="Mos1 transposase HTH" evidence="2">
    <location>
        <begin position="17"/>
        <end position="62"/>
    </location>
</feature>
<dbReference type="OMA" id="AITCFEW"/>
<feature type="region of interest" description="Disordered" evidence="1">
    <location>
        <begin position="63"/>
        <end position="102"/>
    </location>
</feature>
<protein>
    <submittedName>
        <fullName evidence="4">HTH_48 domain-containing protein</fullName>
    </submittedName>
</protein>
<sequence length="102" mass="11098">MSISSLNTMPISQDYSRAITCFEWLCDTGVTTTVHNINSAMGEDTTSNATAHRWFARFKEGNTGFEDKARSGPPPLAGGGSIILDTVEEDPEVDTRQRRSGS</sequence>
<evidence type="ECO:0000259" key="2">
    <source>
        <dbReference type="Pfam" id="PF17906"/>
    </source>
</evidence>
<proteinExistence type="predicted"/>
<feature type="compositionally biased region" description="Basic and acidic residues" evidence="1">
    <location>
        <begin position="93"/>
        <end position="102"/>
    </location>
</feature>
<evidence type="ECO:0000313" key="4">
    <source>
        <dbReference type="WBParaSite" id="HCON_00169270-00001"/>
    </source>
</evidence>
<dbReference type="AlphaFoldDB" id="A0A7I5EE35"/>
<dbReference type="InterPro" id="IPR041426">
    <property type="entry name" value="Mos1_HTH"/>
</dbReference>
<keyword evidence="3" id="KW-1185">Reference proteome</keyword>
<dbReference type="Gene3D" id="1.10.10.1450">
    <property type="match status" value="1"/>
</dbReference>
<dbReference type="OrthoDB" id="616263at2759"/>
<accession>A0A7I5EE35</accession>
<dbReference type="Proteomes" id="UP000025227">
    <property type="component" value="Unplaced"/>
</dbReference>